<dbReference type="OrthoDB" id="515240at2759"/>
<dbReference type="SUPFAM" id="SSF47459">
    <property type="entry name" value="HLH, helix-loop-helix DNA-binding domain"/>
    <property type="match status" value="1"/>
</dbReference>
<evidence type="ECO:0000313" key="8">
    <source>
        <dbReference type="Proteomes" id="UP000612055"/>
    </source>
</evidence>
<reference evidence="7" key="1">
    <citation type="journal article" date="2020" name="bioRxiv">
        <title>Comparative genomics of Chlamydomonas.</title>
        <authorList>
            <person name="Craig R.J."/>
            <person name="Hasan A.R."/>
            <person name="Ness R.W."/>
            <person name="Keightley P.D."/>
        </authorList>
    </citation>
    <scope>NUCLEOTIDE SEQUENCE</scope>
    <source>
        <strain evidence="7">CCAP 11/70</strain>
    </source>
</reference>
<evidence type="ECO:0000256" key="4">
    <source>
        <dbReference type="SAM" id="MobiDB-lite"/>
    </source>
</evidence>
<keyword evidence="2" id="KW-0238">DNA-binding</keyword>
<dbReference type="Gene3D" id="4.10.280.10">
    <property type="entry name" value="Helix-loop-helix DNA-binding domain"/>
    <property type="match status" value="1"/>
</dbReference>
<keyword evidence="8" id="KW-1185">Reference proteome</keyword>
<dbReference type="InterPro" id="IPR036638">
    <property type="entry name" value="HLH_DNA-bd_sf"/>
</dbReference>
<dbReference type="GO" id="GO:0005634">
    <property type="term" value="C:nucleus"/>
    <property type="evidence" value="ECO:0007669"/>
    <property type="project" value="UniProtKB-SubCell"/>
</dbReference>
<feature type="region of interest" description="Disordered" evidence="4">
    <location>
        <begin position="48"/>
        <end position="68"/>
    </location>
</feature>
<dbReference type="GO" id="GO:0046983">
    <property type="term" value="F:protein dimerization activity"/>
    <property type="evidence" value="ECO:0007669"/>
    <property type="project" value="InterPro"/>
</dbReference>
<dbReference type="SUPFAM" id="SSF55021">
    <property type="entry name" value="ACT-like"/>
    <property type="match status" value="1"/>
</dbReference>
<dbReference type="GO" id="GO:0003677">
    <property type="term" value="F:DNA binding"/>
    <property type="evidence" value="ECO:0007669"/>
    <property type="project" value="UniProtKB-KW"/>
</dbReference>
<proteinExistence type="predicted"/>
<feature type="region of interest" description="Disordered" evidence="4">
    <location>
        <begin position="202"/>
        <end position="242"/>
    </location>
</feature>
<dbReference type="InterPro" id="IPR045865">
    <property type="entry name" value="ACT-like_dom_sf"/>
</dbReference>
<name>A0A835YE62_9CHLO</name>
<evidence type="ECO:0000313" key="7">
    <source>
        <dbReference type="EMBL" id="KAG2499236.1"/>
    </source>
</evidence>
<feature type="domain" description="ACT" evidence="6">
    <location>
        <begin position="277"/>
        <end position="356"/>
    </location>
</feature>
<feature type="region of interest" description="Disordered" evidence="4">
    <location>
        <begin position="160"/>
        <end position="179"/>
    </location>
</feature>
<dbReference type="PROSITE" id="PS50888">
    <property type="entry name" value="BHLH"/>
    <property type="match status" value="1"/>
</dbReference>
<accession>A0A835YE62</accession>
<evidence type="ECO:0000259" key="5">
    <source>
        <dbReference type="PROSITE" id="PS50888"/>
    </source>
</evidence>
<dbReference type="InterPro" id="IPR045847">
    <property type="entry name" value="AIG1-like"/>
</dbReference>
<dbReference type="EMBL" id="JAEHOE010000007">
    <property type="protein sequence ID" value="KAG2499236.1"/>
    <property type="molecule type" value="Genomic_DNA"/>
</dbReference>
<dbReference type="Pfam" id="PF22754">
    <property type="entry name" value="bHLH-TF_ACT-like_plant"/>
    <property type="match status" value="1"/>
</dbReference>
<dbReference type="AlphaFoldDB" id="A0A835YE62"/>
<dbReference type="PANTHER" id="PTHR45844:SF2">
    <property type="entry name" value="TRANSCRIPTION FACTOR BHLH30"/>
    <property type="match status" value="1"/>
</dbReference>
<evidence type="ECO:0000259" key="6">
    <source>
        <dbReference type="PROSITE" id="PS51671"/>
    </source>
</evidence>
<evidence type="ECO:0000256" key="3">
    <source>
        <dbReference type="ARBA" id="ARBA00023242"/>
    </source>
</evidence>
<comment type="caution">
    <text evidence="7">The sequence shown here is derived from an EMBL/GenBank/DDBJ whole genome shotgun (WGS) entry which is preliminary data.</text>
</comment>
<dbReference type="PANTHER" id="PTHR45844">
    <property type="entry name" value="TRANSCRIPTION FACTOR BHLH30"/>
    <property type="match status" value="1"/>
</dbReference>
<organism evidence="7 8">
    <name type="scientific">Edaphochlamys debaryana</name>
    <dbReference type="NCBI Taxonomy" id="47281"/>
    <lineage>
        <taxon>Eukaryota</taxon>
        <taxon>Viridiplantae</taxon>
        <taxon>Chlorophyta</taxon>
        <taxon>core chlorophytes</taxon>
        <taxon>Chlorophyceae</taxon>
        <taxon>CS clade</taxon>
        <taxon>Chlamydomonadales</taxon>
        <taxon>Chlamydomonadales incertae sedis</taxon>
        <taxon>Edaphochlamys</taxon>
    </lineage>
</organism>
<feature type="domain" description="BHLH" evidence="5">
    <location>
        <begin position="133"/>
        <end position="195"/>
    </location>
</feature>
<evidence type="ECO:0008006" key="9">
    <source>
        <dbReference type="Google" id="ProtNLM"/>
    </source>
</evidence>
<dbReference type="PROSITE" id="PS51671">
    <property type="entry name" value="ACT"/>
    <property type="match status" value="1"/>
</dbReference>
<sequence length="360" mass="37126">MPPPANGFVGMQQFAAPPSDLTGASLAQQQPQVLHPLLASFLAAQPAPQQGLGSPLPQGLGSPLPQAGAGLAGPLSAYPAPMPMAPPMGPPPPVAMACPFDQLAMFLAGGQPPPAATQAMQPPGGRPASAPRGAVISHSSVEKQRRDRINSLIDQLRDLVPPQQPTAAAAVGADAESRRPKHVVLADTIALLKHLSMRIQTPAEQASGRNPGSANGMGPPPRRSRAGEEGLTNSEGQISGSSSIEERQALLDSGNPALPIAPAPGVMVDPGPDGVYYVRVRCPDRKGLLVDIMDTLRRLPLEVRTASITTANGMVRDVFEVRPDDPAATSTEVLQAQLQAALFGGNPALAHQAAGKRGRG</sequence>
<keyword evidence="3" id="KW-0539">Nucleus</keyword>
<dbReference type="GO" id="GO:0003700">
    <property type="term" value="F:DNA-binding transcription factor activity"/>
    <property type="evidence" value="ECO:0007669"/>
    <property type="project" value="InterPro"/>
</dbReference>
<dbReference type="InterPro" id="IPR011598">
    <property type="entry name" value="bHLH_dom"/>
</dbReference>
<protein>
    <recommendedName>
        <fullName evidence="9">BHLH domain-containing protein</fullName>
    </recommendedName>
</protein>
<feature type="compositionally biased region" description="Polar residues" evidence="4">
    <location>
        <begin position="202"/>
        <end position="213"/>
    </location>
</feature>
<dbReference type="InterPro" id="IPR054502">
    <property type="entry name" value="bHLH-TF_ACT-like_plant"/>
</dbReference>
<dbReference type="SMART" id="SM00353">
    <property type="entry name" value="HLH"/>
    <property type="match status" value="1"/>
</dbReference>
<dbReference type="Proteomes" id="UP000612055">
    <property type="component" value="Unassembled WGS sequence"/>
</dbReference>
<evidence type="ECO:0000256" key="1">
    <source>
        <dbReference type="ARBA" id="ARBA00004123"/>
    </source>
</evidence>
<gene>
    <name evidence="7" type="ORF">HYH03_002815</name>
</gene>
<dbReference type="Pfam" id="PF00010">
    <property type="entry name" value="HLH"/>
    <property type="match status" value="1"/>
</dbReference>
<comment type="subcellular location">
    <subcellularLocation>
        <location evidence="1">Nucleus</location>
    </subcellularLocation>
</comment>
<dbReference type="InterPro" id="IPR002912">
    <property type="entry name" value="ACT_dom"/>
</dbReference>
<evidence type="ECO:0000256" key="2">
    <source>
        <dbReference type="ARBA" id="ARBA00023125"/>
    </source>
</evidence>